<dbReference type="Proteomes" id="UP000663860">
    <property type="component" value="Unassembled WGS sequence"/>
</dbReference>
<dbReference type="PANTHER" id="PTHR24028">
    <property type="entry name" value="CADHERIN-87A"/>
    <property type="match status" value="1"/>
</dbReference>
<evidence type="ECO:0000256" key="5">
    <source>
        <dbReference type="PROSITE-ProRule" id="PRU00043"/>
    </source>
</evidence>
<keyword evidence="7" id="KW-0472">Membrane</keyword>
<evidence type="ECO:0000313" key="11">
    <source>
        <dbReference type="EMBL" id="CAF3852670.1"/>
    </source>
</evidence>
<evidence type="ECO:0000256" key="4">
    <source>
        <dbReference type="ARBA" id="ARBA00023180"/>
    </source>
</evidence>
<feature type="region of interest" description="Disordered" evidence="6">
    <location>
        <begin position="365"/>
        <end position="391"/>
    </location>
</feature>
<dbReference type="Gene3D" id="2.60.40.60">
    <property type="entry name" value="Cadherins"/>
    <property type="match status" value="2"/>
</dbReference>
<dbReference type="CDD" id="cd11304">
    <property type="entry name" value="Cadherin_repeat"/>
    <property type="match status" value="2"/>
</dbReference>
<dbReference type="GO" id="GO:0005886">
    <property type="term" value="C:plasma membrane"/>
    <property type="evidence" value="ECO:0007669"/>
    <property type="project" value="TreeGrafter"/>
</dbReference>
<sequence>MMSIIFFLIFISSVTSISLDIRYPQFFHQSINDSSVEITEGKSAGSFIAFINLINDTNIIPNEWLLNITDTDFKIQSNGLSYSLVTTQTLDRERKNFYEFSINAQHLIPPYEKLTKLIRIRILDINDCIPSFNQTVYQTTMIPNESTYAITAYDCDQPNTENSRITYSLSNYQDLFHINESTGIIECIKNTNTYERYEIIVVARDHGKPQLSSTTLVQIQLVSSMQNKNFLSSSSSWLHVEQSPRNILILASILAALFVFISLFICLICCIKYKIKRSKQENSLTTTTSTNLNNIHSMISERKFPSTSSTTSLNELQQHTANGQFTRITDDLHFERTAILYDAMNVFPNTYYLPLKQQAELIENRNNSNNNDTSSHLPQSSSTTSSPVSATGTATKACSDDGCYCSSDMSSEQSNNLLLLNPSSLSATTSKLSSKHVRFIENNTRVDGALQRFENLYGPQTTSDHCASYV</sequence>
<keyword evidence="4" id="KW-0325">Glycoprotein</keyword>
<feature type="signal peptide" evidence="8">
    <location>
        <begin position="1"/>
        <end position="16"/>
    </location>
</feature>
<evidence type="ECO:0000256" key="7">
    <source>
        <dbReference type="SAM" id="Phobius"/>
    </source>
</evidence>
<dbReference type="GO" id="GO:0007156">
    <property type="term" value="P:homophilic cell adhesion via plasma membrane adhesion molecules"/>
    <property type="evidence" value="ECO:0007669"/>
    <property type="project" value="InterPro"/>
</dbReference>
<evidence type="ECO:0000256" key="3">
    <source>
        <dbReference type="ARBA" id="ARBA00022989"/>
    </source>
</evidence>
<keyword evidence="2 7" id="KW-0812">Transmembrane</keyword>
<keyword evidence="3 7" id="KW-1133">Transmembrane helix</keyword>
<evidence type="ECO:0000313" key="10">
    <source>
        <dbReference type="EMBL" id="CAF0843674.1"/>
    </source>
</evidence>
<keyword evidence="5" id="KW-0106">Calcium</keyword>
<dbReference type="EMBL" id="CAJNOE010000064">
    <property type="protein sequence ID" value="CAF0843674.1"/>
    <property type="molecule type" value="Genomic_DNA"/>
</dbReference>
<comment type="subcellular location">
    <subcellularLocation>
        <location evidence="1">Membrane</location>
        <topology evidence="1">Single-pass membrane protein</topology>
    </subcellularLocation>
</comment>
<dbReference type="InterPro" id="IPR015919">
    <property type="entry name" value="Cadherin-like_sf"/>
</dbReference>
<dbReference type="PROSITE" id="PS50268">
    <property type="entry name" value="CADHERIN_2"/>
    <property type="match status" value="2"/>
</dbReference>
<reference evidence="10" key="1">
    <citation type="submission" date="2021-02" db="EMBL/GenBank/DDBJ databases">
        <authorList>
            <person name="Nowell W R."/>
        </authorList>
    </citation>
    <scope>NUCLEOTIDE SEQUENCE</scope>
</reference>
<dbReference type="PANTHER" id="PTHR24028:SF146">
    <property type="entry name" value="CADHERIN 96CB, ISOFORM D-RELATED"/>
    <property type="match status" value="1"/>
</dbReference>
<protein>
    <recommendedName>
        <fullName evidence="9">Cadherin domain-containing protein</fullName>
    </recommendedName>
</protein>
<organism evidence="10 12">
    <name type="scientific">Adineta steineri</name>
    <dbReference type="NCBI Taxonomy" id="433720"/>
    <lineage>
        <taxon>Eukaryota</taxon>
        <taxon>Metazoa</taxon>
        <taxon>Spiralia</taxon>
        <taxon>Gnathifera</taxon>
        <taxon>Rotifera</taxon>
        <taxon>Eurotatoria</taxon>
        <taxon>Bdelloidea</taxon>
        <taxon>Adinetida</taxon>
        <taxon>Adinetidae</taxon>
        <taxon>Adineta</taxon>
    </lineage>
</organism>
<feature type="transmembrane region" description="Helical" evidence="7">
    <location>
        <begin position="247"/>
        <end position="271"/>
    </location>
</feature>
<keyword evidence="8" id="KW-0732">Signal</keyword>
<evidence type="ECO:0000259" key="9">
    <source>
        <dbReference type="PROSITE" id="PS50268"/>
    </source>
</evidence>
<dbReference type="SMART" id="SM00112">
    <property type="entry name" value="CA"/>
    <property type="match status" value="2"/>
</dbReference>
<dbReference type="EMBL" id="CAJOBB010001406">
    <property type="protein sequence ID" value="CAF3852670.1"/>
    <property type="molecule type" value="Genomic_DNA"/>
</dbReference>
<dbReference type="Pfam" id="PF00028">
    <property type="entry name" value="Cadherin"/>
    <property type="match status" value="1"/>
</dbReference>
<dbReference type="GO" id="GO:0005509">
    <property type="term" value="F:calcium ion binding"/>
    <property type="evidence" value="ECO:0007669"/>
    <property type="project" value="UniProtKB-UniRule"/>
</dbReference>
<evidence type="ECO:0000256" key="2">
    <source>
        <dbReference type="ARBA" id="ARBA00022692"/>
    </source>
</evidence>
<gene>
    <name evidence="10" type="ORF">IZO911_LOCUS9202</name>
    <name evidence="11" type="ORF">KXQ929_LOCUS20192</name>
</gene>
<dbReference type="InterPro" id="IPR002126">
    <property type="entry name" value="Cadherin-like_dom"/>
</dbReference>
<evidence type="ECO:0000256" key="6">
    <source>
        <dbReference type="SAM" id="MobiDB-lite"/>
    </source>
</evidence>
<feature type="domain" description="Cadherin" evidence="9">
    <location>
        <begin position="73"/>
        <end position="132"/>
    </location>
</feature>
<dbReference type="InterPro" id="IPR050174">
    <property type="entry name" value="Protocadherin/Cadherin-CA"/>
</dbReference>
<dbReference type="SUPFAM" id="SSF49313">
    <property type="entry name" value="Cadherin-like"/>
    <property type="match status" value="2"/>
</dbReference>
<feature type="chain" id="PRO_5036409495" description="Cadherin domain-containing protein" evidence="8">
    <location>
        <begin position="17"/>
        <end position="470"/>
    </location>
</feature>
<feature type="domain" description="Cadherin" evidence="9">
    <location>
        <begin position="133"/>
        <end position="246"/>
    </location>
</feature>
<evidence type="ECO:0000256" key="8">
    <source>
        <dbReference type="SAM" id="SignalP"/>
    </source>
</evidence>
<dbReference type="AlphaFoldDB" id="A0A813VD58"/>
<name>A0A813VD58_9BILA</name>
<dbReference type="Proteomes" id="UP000663868">
    <property type="component" value="Unassembled WGS sequence"/>
</dbReference>
<comment type="caution">
    <text evidence="10">The sequence shown here is derived from an EMBL/GenBank/DDBJ whole genome shotgun (WGS) entry which is preliminary data.</text>
</comment>
<evidence type="ECO:0000313" key="12">
    <source>
        <dbReference type="Proteomes" id="UP000663860"/>
    </source>
</evidence>
<evidence type="ECO:0000256" key="1">
    <source>
        <dbReference type="ARBA" id="ARBA00004167"/>
    </source>
</evidence>
<accession>A0A813VD58</accession>
<proteinExistence type="predicted"/>